<dbReference type="Pfam" id="PF00563">
    <property type="entry name" value="EAL"/>
    <property type="match status" value="1"/>
</dbReference>
<accession>W0DMA2</accession>
<evidence type="ECO:0000313" key="8">
    <source>
        <dbReference type="EMBL" id="AHE99689.1"/>
    </source>
</evidence>
<dbReference type="KEGG" id="tti:THITH_16905"/>
<dbReference type="AlphaFoldDB" id="W0DMA2"/>
<dbReference type="InterPro" id="IPR035919">
    <property type="entry name" value="EAL_sf"/>
</dbReference>
<evidence type="ECO:0000259" key="6">
    <source>
        <dbReference type="PROSITE" id="PS50883"/>
    </source>
</evidence>
<evidence type="ECO:0000256" key="4">
    <source>
        <dbReference type="ARBA" id="ARBA00051114"/>
    </source>
</evidence>
<name>W0DMA2_9GAMM</name>
<dbReference type="PROSITE" id="PS50887">
    <property type="entry name" value="GGDEF"/>
    <property type="match status" value="1"/>
</dbReference>
<dbReference type="Gene3D" id="3.30.70.270">
    <property type="match status" value="1"/>
</dbReference>
<dbReference type="Gene3D" id="3.20.20.450">
    <property type="entry name" value="EAL domain"/>
    <property type="match status" value="1"/>
</dbReference>
<dbReference type="PANTHER" id="PTHR44757">
    <property type="entry name" value="DIGUANYLATE CYCLASE DGCP"/>
    <property type="match status" value="1"/>
</dbReference>
<dbReference type="CDD" id="cd01949">
    <property type="entry name" value="GGDEF"/>
    <property type="match status" value="1"/>
</dbReference>
<dbReference type="HOGENOM" id="CLU_000445_70_50_6"/>
<protein>
    <recommendedName>
        <fullName evidence="2">cyclic-guanylate-specific phosphodiesterase</fullName>
        <ecNumber evidence="2">3.1.4.52</ecNumber>
    </recommendedName>
</protein>
<dbReference type="Proteomes" id="UP000005289">
    <property type="component" value="Chromosome"/>
</dbReference>
<dbReference type="Pfam" id="PF00990">
    <property type="entry name" value="GGDEF"/>
    <property type="match status" value="1"/>
</dbReference>
<dbReference type="CDD" id="cd01948">
    <property type="entry name" value="EAL"/>
    <property type="match status" value="1"/>
</dbReference>
<dbReference type="FunFam" id="3.30.70.270:FF:000001">
    <property type="entry name" value="Diguanylate cyclase domain protein"/>
    <property type="match status" value="1"/>
</dbReference>
<feature type="region of interest" description="Disordered" evidence="5">
    <location>
        <begin position="1"/>
        <end position="22"/>
    </location>
</feature>
<dbReference type="STRING" id="713585.THITH_16905"/>
<gene>
    <name evidence="8" type="ORF">THITH_16905</name>
</gene>
<dbReference type="PANTHER" id="PTHR44757:SF2">
    <property type="entry name" value="BIOFILM ARCHITECTURE MAINTENANCE PROTEIN MBAA"/>
    <property type="match status" value="1"/>
</dbReference>
<comment type="cofactor">
    <cofactor evidence="1">
        <name>Mg(2+)</name>
        <dbReference type="ChEBI" id="CHEBI:18420"/>
    </cofactor>
</comment>
<dbReference type="InterPro" id="IPR029787">
    <property type="entry name" value="Nucleotide_cyclase"/>
</dbReference>
<dbReference type="InterPro" id="IPR001633">
    <property type="entry name" value="EAL_dom"/>
</dbReference>
<evidence type="ECO:0000313" key="9">
    <source>
        <dbReference type="Proteomes" id="UP000005289"/>
    </source>
</evidence>
<dbReference type="InterPro" id="IPR043128">
    <property type="entry name" value="Rev_trsase/Diguanyl_cyclase"/>
</dbReference>
<keyword evidence="3" id="KW-0973">c-di-GMP</keyword>
<dbReference type="NCBIfam" id="TIGR00254">
    <property type="entry name" value="GGDEF"/>
    <property type="match status" value="1"/>
</dbReference>
<feature type="domain" description="GGDEF" evidence="7">
    <location>
        <begin position="42"/>
        <end position="178"/>
    </location>
</feature>
<dbReference type="FunFam" id="3.20.20.450:FF:000001">
    <property type="entry name" value="Cyclic di-GMP phosphodiesterase yahA"/>
    <property type="match status" value="1"/>
</dbReference>
<feature type="domain" description="EAL" evidence="6">
    <location>
        <begin position="187"/>
        <end position="441"/>
    </location>
</feature>
<sequence length="459" mass="50688">MRENQEQLTRQATHDSLTGLQNRPALQQHLERAIVSARQARERLAVLFLDLDRFKNINDSLGHPFGDLVLRAIGERLRDRHGHGETVGRLGGDEFLIVLEDLPENPIAHVTAHAESLLESIAEPFQGERLRDLYVGASIGISLFPEDGTDGAALIKNADAAMYQAKAKGRNTFCFYTQALTKAAKSRLTVESHLRRALENEEFEVFYQPQVGVESGAIVGVEALVRWRDPDHGMVLPGRFIPIAEDTGLITSIGEWVLGRAARQVRAWQSAGLPPLRLTVNLSPRQFLQPNLVQSIRDGLAQAGLDPRWVELEITETALMQQGSDAPATLRQLKDAGVRLAIDDFGTGYSSLSYLKRFPLDTLKIDRCFIRDVPNDSSDVEITTTIIAMARSLHLKVVAEGVENRAQLAFLRLQGCDVYQGFLFGPGLPAADLESLLKSGQRLASNPGTRRLQPVAERG</sequence>
<dbReference type="SUPFAM" id="SSF55073">
    <property type="entry name" value="Nucleotide cyclase"/>
    <property type="match status" value="1"/>
</dbReference>
<evidence type="ECO:0000256" key="3">
    <source>
        <dbReference type="ARBA" id="ARBA00022636"/>
    </source>
</evidence>
<dbReference type="SMART" id="SM00267">
    <property type="entry name" value="GGDEF"/>
    <property type="match status" value="1"/>
</dbReference>
<keyword evidence="9" id="KW-1185">Reference proteome</keyword>
<dbReference type="GO" id="GO:0071111">
    <property type="term" value="F:cyclic-guanylate-specific phosphodiesterase activity"/>
    <property type="evidence" value="ECO:0007669"/>
    <property type="project" value="UniProtKB-EC"/>
</dbReference>
<dbReference type="EMBL" id="CP007029">
    <property type="protein sequence ID" value="AHE99689.1"/>
    <property type="molecule type" value="Genomic_DNA"/>
</dbReference>
<evidence type="ECO:0000259" key="7">
    <source>
        <dbReference type="PROSITE" id="PS50887"/>
    </source>
</evidence>
<dbReference type="EC" id="3.1.4.52" evidence="2"/>
<evidence type="ECO:0000256" key="1">
    <source>
        <dbReference type="ARBA" id="ARBA00001946"/>
    </source>
</evidence>
<comment type="catalytic activity">
    <reaction evidence="4">
        <text>3',3'-c-di-GMP + H2O = 5'-phosphoguanylyl(3'-&gt;5')guanosine + H(+)</text>
        <dbReference type="Rhea" id="RHEA:24902"/>
        <dbReference type="ChEBI" id="CHEBI:15377"/>
        <dbReference type="ChEBI" id="CHEBI:15378"/>
        <dbReference type="ChEBI" id="CHEBI:58754"/>
        <dbReference type="ChEBI" id="CHEBI:58805"/>
        <dbReference type="EC" id="3.1.4.52"/>
    </reaction>
    <physiologicalReaction direction="left-to-right" evidence="4">
        <dbReference type="Rhea" id="RHEA:24903"/>
    </physiologicalReaction>
</comment>
<evidence type="ECO:0000256" key="2">
    <source>
        <dbReference type="ARBA" id="ARBA00012282"/>
    </source>
</evidence>
<evidence type="ECO:0000256" key="5">
    <source>
        <dbReference type="SAM" id="MobiDB-lite"/>
    </source>
</evidence>
<dbReference type="InterPro" id="IPR000160">
    <property type="entry name" value="GGDEF_dom"/>
</dbReference>
<reference evidence="8 9" key="1">
    <citation type="submission" date="2013-12" db="EMBL/GenBank/DDBJ databases">
        <authorList>
            <consortium name="DOE Joint Genome Institute"/>
            <person name="Muyzer G."/>
            <person name="Huntemann M."/>
            <person name="Han J."/>
            <person name="Chen A."/>
            <person name="Kyrpides N."/>
            <person name="Mavromatis K."/>
            <person name="Markowitz V."/>
            <person name="Palaniappan K."/>
            <person name="Ivanova N."/>
            <person name="Schaumberg A."/>
            <person name="Pati A."/>
            <person name="Liolios K."/>
            <person name="Nordberg H.P."/>
            <person name="Cantor M.N."/>
            <person name="Hua S.X."/>
            <person name="Woyke T."/>
        </authorList>
    </citation>
    <scope>NUCLEOTIDE SEQUENCE [LARGE SCALE GENOMIC DNA]</scope>
    <source>
        <strain evidence="8 9">ARh 1</strain>
    </source>
</reference>
<dbReference type="SUPFAM" id="SSF141868">
    <property type="entry name" value="EAL domain-like"/>
    <property type="match status" value="1"/>
</dbReference>
<dbReference type="SMART" id="SM00052">
    <property type="entry name" value="EAL"/>
    <property type="match status" value="1"/>
</dbReference>
<dbReference type="PROSITE" id="PS50883">
    <property type="entry name" value="EAL"/>
    <property type="match status" value="1"/>
</dbReference>
<dbReference type="GO" id="GO:0071732">
    <property type="term" value="P:cellular response to nitric oxide"/>
    <property type="evidence" value="ECO:0007669"/>
    <property type="project" value="UniProtKB-ARBA"/>
</dbReference>
<organism evidence="8 9">
    <name type="scientific">Thioalkalivibrio paradoxus ARh 1</name>
    <dbReference type="NCBI Taxonomy" id="713585"/>
    <lineage>
        <taxon>Bacteria</taxon>
        <taxon>Pseudomonadati</taxon>
        <taxon>Pseudomonadota</taxon>
        <taxon>Gammaproteobacteria</taxon>
        <taxon>Chromatiales</taxon>
        <taxon>Ectothiorhodospiraceae</taxon>
        <taxon>Thioalkalivibrio</taxon>
    </lineage>
</organism>
<dbReference type="InterPro" id="IPR052155">
    <property type="entry name" value="Biofilm_reg_signaling"/>
</dbReference>
<proteinExistence type="predicted"/>